<dbReference type="AlphaFoldDB" id="A0A922L583"/>
<dbReference type="GO" id="GO:0010494">
    <property type="term" value="C:cytoplasmic stress granule"/>
    <property type="evidence" value="ECO:0007669"/>
    <property type="project" value="TreeGrafter"/>
</dbReference>
<feature type="region of interest" description="Disordered" evidence="4">
    <location>
        <begin position="68"/>
        <end position="89"/>
    </location>
</feature>
<accession>A0A922L583</accession>
<dbReference type="InterPro" id="IPR036388">
    <property type="entry name" value="WH-like_DNA-bd_sf"/>
</dbReference>
<dbReference type="InterPro" id="IPR045180">
    <property type="entry name" value="La_dom_prot"/>
</dbReference>
<keyword evidence="1" id="KW-0597">Phosphoprotein</keyword>
<dbReference type="GO" id="GO:0045727">
    <property type="term" value="P:positive regulation of translation"/>
    <property type="evidence" value="ECO:0007669"/>
    <property type="project" value="TreeGrafter"/>
</dbReference>
<keyword evidence="2 3" id="KW-0694">RNA-binding</keyword>
<dbReference type="PANTHER" id="PTHR22792:SF131">
    <property type="entry name" value="LA-RELATED PROTEIN LARP4B"/>
    <property type="match status" value="1"/>
</dbReference>
<dbReference type="Proteomes" id="UP000790347">
    <property type="component" value="Unassembled WGS sequence"/>
</dbReference>
<dbReference type="EMBL" id="ASGP02000004">
    <property type="protein sequence ID" value="KAH9510458.1"/>
    <property type="molecule type" value="Genomic_DNA"/>
</dbReference>
<evidence type="ECO:0000313" key="6">
    <source>
        <dbReference type="EMBL" id="KAH9510458.1"/>
    </source>
</evidence>
<feature type="compositionally biased region" description="Low complexity" evidence="4">
    <location>
        <begin position="880"/>
        <end position="895"/>
    </location>
</feature>
<protein>
    <submittedName>
        <fullName evidence="6">La- protein 4</fullName>
    </submittedName>
</protein>
<dbReference type="InterPro" id="IPR006630">
    <property type="entry name" value="La_HTH"/>
</dbReference>
<feature type="compositionally biased region" description="Low complexity" evidence="4">
    <location>
        <begin position="1049"/>
        <end position="1059"/>
    </location>
</feature>
<dbReference type="PANTHER" id="PTHR22792">
    <property type="entry name" value="LUPUS LA PROTEIN-RELATED"/>
    <property type="match status" value="1"/>
</dbReference>
<name>A0A922L583_DERFA</name>
<feature type="compositionally biased region" description="Low complexity" evidence="4">
    <location>
        <begin position="801"/>
        <end position="811"/>
    </location>
</feature>
<evidence type="ECO:0000256" key="3">
    <source>
        <dbReference type="PROSITE-ProRule" id="PRU00332"/>
    </source>
</evidence>
<feature type="compositionally biased region" description="Low complexity" evidence="4">
    <location>
        <begin position="634"/>
        <end position="672"/>
    </location>
</feature>
<dbReference type="SUPFAM" id="SSF46785">
    <property type="entry name" value="Winged helix' DNA-binding domain"/>
    <property type="match status" value="1"/>
</dbReference>
<feature type="region of interest" description="Disordered" evidence="4">
    <location>
        <begin position="1049"/>
        <end position="1073"/>
    </location>
</feature>
<sequence length="1073" mass="114611">MPSMIKFYGPLLPYLAIRFERKHWRLKYTTASPCAENYARKRLTSFNMTNSMDELMDTLTKNMANIGNEQISSNDGDNERPGTPSPVNVQGLPYKELCEQIRHQFEYYFSYKNLSKDRYLVSQMDDEQYVAILIVANFDKIRRLTNDLDLVVQVLRSSTEVIVDETGTKVKPNSKRRVVILRDVPDEVTRDMILKIFDESKCPVKLEKCESTHNQSYYLYFHGDEDAQKAMTYLRDELVYYPSTQIPILARIKAKPTVRHTNPTNPVLGPNNKPNSVVLGAPMSVQPHNVISPIGIVIAPSPVGSTISSHSAAVSPVSSMSGSIINPSNQQPNHSTPTVLLPTSATIPDGPSGTAESTINAIPYPNAASVCLYNVPPLTRVYPPSPFYATTIMTSISNAYDLSTLFVANGLAPHYTPTSNVATTGHSGGPTPPPGSVCIPQAIFIPTTTNCQLVNGNHVIGAANNGPGSATGPPGVVSANGNPGFNTVQMVAPILNPSDGGNHRYSFGYTPPFSNVGQPYAHHNSSYQSSYMKSHGSQSHHRGGVYGGNNGTNMSGSGKPYRGGNGYNSNKYNNSGGSGGGPSYGQHHANSTTHHNSASSHHGGNYGGHHGSNHSHYHQQQQQQQQQPPPPPSSSTTMTSSVGQSSSGNNNKGNTVNNTTTSTQSSSSQSHPITGNTIDILTEIYGGPNNDSSNNRPEKSSRYPRNSSGAGTSGKSSYNNNRGGGGGGSGSSNRSGSGHGQHQHNHHQHQSNSTTTTEQPLANAFPPLPGSDDQQQTNVATTVQTLEATNKDLSDINRATPNVPNVSVSSSLEHHSTSTKNQKSMANIVKGDNVLITGDQSCPPLSSSSSPSIFHEHNGNVGAATSSSSTTILAATTINNRSNTNTNNNNTATSHNNRKQQQTSFSNITNGESKTINGNIVTTIKGPGKSSLSTTINNDNVLNNILAKDSDSCHGSSEQSVSTTTNTTKPSSLNNNKKTAIQLQNSSESINNNNNNSIDNGTNGYIDIEHSQSAMSKLTYSQIVKRGKLDTTNTAIMGNSNVFVDTMNDSNSNNNNNNSTLCNVSGGNMQSSQ</sequence>
<feature type="compositionally biased region" description="Polar residues" evidence="4">
    <location>
        <begin position="1060"/>
        <end position="1073"/>
    </location>
</feature>
<dbReference type="GO" id="GO:0003730">
    <property type="term" value="F:mRNA 3'-UTR binding"/>
    <property type="evidence" value="ECO:0007669"/>
    <property type="project" value="TreeGrafter"/>
</dbReference>
<dbReference type="Gene3D" id="1.10.10.10">
    <property type="entry name" value="Winged helix-like DNA-binding domain superfamily/Winged helix DNA-binding domain"/>
    <property type="match status" value="1"/>
</dbReference>
<dbReference type="Pfam" id="PF05383">
    <property type="entry name" value="La"/>
    <property type="match status" value="1"/>
</dbReference>
<evidence type="ECO:0000256" key="4">
    <source>
        <dbReference type="SAM" id="MobiDB-lite"/>
    </source>
</evidence>
<proteinExistence type="predicted"/>
<feature type="region of interest" description="Disordered" evidence="4">
    <location>
        <begin position="520"/>
        <end position="775"/>
    </location>
</feature>
<dbReference type="Pfam" id="PF26088">
    <property type="entry name" value="RRM_LARP4"/>
    <property type="match status" value="1"/>
</dbReference>
<dbReference type="InterPro" id="IPR036390">
    <property type="entry name" value="WH_DNA-bd_sf"/>
</dbReference>
<evidence type="ECO:0000256" key="2">
    <source>
        <dbReference type="ARBA" id="ARBA00022884"/>
    </source>
</evidence>
<gene>
    <name evidence="6" type="primary">LARP4_2</name>
    <name evidence="6" type="ORF">DERF_008977</name>
</gene>
<feature type="region of interest" description="Disordered" evidence="4">
    <location>
        <begin position="790"/>
        <end position="822"/>
    </location>
</feature>
<feature type="region of interest" description="Disordered" evidence="4">
    <location>
        <begin position="880"/>
        <end position="920"/>
    </location>
</feature>
<reference evidence="6" key="2">
    <citation type="journal article" date="2022" name="Res Sq">
        <title>Comparative Genomics Reveals Insights into the Divergent Evolution of Astigmatic Mites and Household Pest Adaptations.</title>
        <authorList>
            <person name="Xiong Q."/>
            <person name="Wan A.T.-Y."/>
            <person name="Liu X.-Y."/>
            <person name="Fung C.S.-H."/>
            <person name="Xiao X."/>
            <person name="Malainual N."/>
            <person name="Hou J."/>
            <person name="Wang L."/>
            <person name="Wang M."/>
            <person name="Yang K."/>
            <person name="Cui Y."/>
            <person name="Leung E."/>
            <person name="Nong W."/>
            <person name="Shin S.-K."/>
            <person name="Au S."/>
            <person name="Jeong K.Y."/>
            <person name="Chew F.T."/>
            <person name="Hui J."/>
            <person name="Leung T.F."/>
            <person name="Tungtrongchitr A."/>
            <person name="Zhong N."/>
            <person name="Liu Z."/>
            <person name="Tsui S."/>
        </authorList>
    </citation>
    <scope>NUCLEOTIDE SEQUENCE</scope>
    <source>
        <strain evidence="6">Derf</strain>
        <tissue evidence="6">Whole organism</tissue>
    </source>
</reference>
<keyword evidence="7" id="KW-1185">Reference proteome</keyword>
<organism evidence="6 7">
    <name type="scientific">Dermatophagoides farinae</name>
    <name type="common">American house dust mite</name>
    <dbReference type="NCBI Taxonomy" id="6954"/>
    <lineage>
        <taxon>Eukaryota</taxon>
        <taxon>Metazoa</taxon>
        <taxon>Ecdysozoa</taxon>
        <taxon>Arthropoda</taxon>
        <taxon>Chelicerata</taxon>
        <taxon>Arachnida</taxon>
        <taxon>Acari</taxon>
        <taxon>Acariformes</taxon>
        <taxon>Sarcoptiformes</taxon>
        <taxon>Astigmata</taxon>
        <taxon>Psoroptidia</taxon>
        <taxon>Analgoidea</taxon>
        <taxon>Pyroglyphidae</taxon>
        <taxon>Dermatophagoidinae</taxon>
        <taxon>Dermatophagoides</taxon>
    </lineage>
</organism>
<dbReference type="GO" id="GO:0005829">
    <property type="term" value="C:cytosol"/>
    <property type="evidence" value="ECO:0007669"/>
    <property type="project" value="TreeGrafter"/>
</dbReference>
<evidence type="ECO:0000256" key="1">
    <source>
        <dbReference type="ARBA" id="ARBA00022553"/>
    </source>
</evidence>
<dbReference type="SMART" id="SM00715">
    <property type="entry name" value="LA"/>
    <property type="match status" value="1"/>
</dbReference>
<comment type="caution">
    <text evidence="6">The sequence shown here is derived from an EMBL/GenBank/DDBJ whole genome shotgun (WGS) entry which is preliminary data.</text>
</comment>
<reference evidence="6" key="1">
    <citation type="submission" date="2013-05" db="EMBL/GenBank/DDBJ databases">
        <authorList>
            <person name="Yim A.K.Y."/>
            <person name="Chan T.F."/>
            <person name="Ji K.M."/>
            <person name="Liu X.Y."/>
            <person name="Zhou J.W."/>
            <person name="Li R.Q."/>
            <person name="Yang K.Y."/>
            <person name="Li J."/>
            <person name="Li M."/>
            <person name="Law P.T.W."/>
            <person name="Wu Y.L."/>
            <person name="Cai Z.L."/>
            <person name="Qin H."/>
            <person name="Bao Y."/>
            <person name="Leung R.K.K."/>
            <person name="Ng P.K.S."/>
            <person name="Zou J."/>
            <person name="Zhong X.J."/>
            <person name="Ran P.X."/>
            <person name="Zhong N.S."/>
            <person name="Liu Z.G."/>
            <person name="Tsui S.K.W."/>
        </authorList>
    </citation>
    <scope>NUCLEOTIDE SEQUENCE</scope>
    <source>
        <strain evidence="6">Derf</strain>
        <tissue evidence="6">Whole organism</tissue>
    </source>
</reference>
<feature type="compositionally biased region" description="Polar residues" evidence="4">
    <location>
        <begin position="899"/>
        <end position="920"/>
    </location>
</feature>
<feature type="compositionally biased region" description="Polar residues" evidence="4">
    <location>
        <begin position="520"/>
        <end position="537"/>
    </location>
</feature>
<feature type="compositionally biased region" description="Polar residues" evidence="4">
    <location>
        <begin position="953"/>
        <end position="976"/>
    </location>
</feature>
<evidence type="ECO:0000259" key="5">
    <source>
        <dbReference type="PROSITE" id="PS50961"/>
    </source>
</evidence>
<dbReference type="InterPro" id="IPR058699">
    <property type="entry name" value="RRM_LARP4/4B"/>
</dbReference>
<feature type="compositionally biased region" description="Low complexity" evidence="4">
    <location>
        <begin position="584"/>
        <end position="603"/>
    </location>
</feature>
<dbReference type="PROSITE" id="PS50961">
    <property type="entry name" value="HTH_LA"/>
    <property type="match status" value="1"/>
</dbReference>
<evidence type="ECO:0000313" key="7">
    <source>
        <dbReference type="Proteomes" id="UP000790347"/>
    </source>
</evidence>
<feature type="domain" description="HTH La-type RNA-binding" evidence="5">
    <location>
        <begin position="91"/>
        <end position="180"/>
    </location>
</feature>
<feature type="region of interest" description="Disordered" evidence="4">
    <location>
        <begin position="950"/>
        <end position="976"/>
    </location>
</feature>